<dbReference type="AlphaFoldDB" id="A0A6J7SG17"/>
<dbReference type="SMART" id="SM00490">
    <property type="entry name" value="HELICc"/>
    <property type="match status" value="1"/>
</dbReference>
<feature type="compositionally biased region" description="Basic and acidic residues" evidence="3">
    <location>
        <begin position="648"/>
        <end position="658"/>
    </location>
</feature>
<keyword evidence="1" id="KW-0378">Hydrolase</keyword>
<evidence type="ECO:0000313" key="5">
    <source>
        <dbReference type="EMBL" id="CAB5040067.1"/>
    </source>
</evidence>
<dbReference type="GO" id="GO:0004386">
    <property type="term" value="F:helicase activity"/>
    <property type="evidence" value="ECO:0007669"/>
    <property type="project" value="UniProtKB-KW"/>
</dbReference>
<protein>
    <submittedName>
        <fullName evidence="5">Unannotated protein</fullName>
    </submittedName>
</protein>
<dbReference type="InterPro" id="IPR007502">
    <property type="entry name" value="Helicase-assoc_dom"/>
</dbReference>
<organism evidence="5">
    <name type="scientific">freshwater metagenome</name>
    <dbReference type="NCBI Taxonomy" id="449393"/>
    <lineage>
        <taxon>unclassified sequences</taxon>
        <taxon>metagenomes</taxon>
        <taxon>ecological metagenomes</taxon>
    </lineage>
</organism>
<keyword evidence="2" id="KW-0347">Helicase</keyword>
<feature type="domain" description="Helicase C-terminal" evidence="4">
    <location>
        <begin position="23"/>
        <end position="198"/>
    </location>
</feature>
<name>A0A6J7SG17_9ZZZZ</name>
<evidence type="ECO:0000256" key="1">
    <source>
        <dbReference type="ARBA" id="ARBA00022801"/>
    </source>
</evidence>
<evidence type="ECO:0000259" key="4">
    <source>
        <dbReference type="PROSITE" id="PS51194"/>
    </source>
</evidence>
<feature type="region of interest" description="Disordered" evidence="3">
    <location>
        <begin position="648"/>
        <end position="669"/>
    </location>
</feature>
<dbReference type="SMART" id="SM00847">
    <property type="entry name" value="HA2"/>
    <property type="match status" value="1"/>
</dbReference>
<dbReference type="Gene3D" id="3.40.50.300">
    <property type="entry name" value="P-loop containing nucleotide triphosphate hydrolases"/>
    <property type="match status" value="1"/>
</dbReference>
<accession>A0A6J7SG17</accession>
<dbReference type="PANTHER" id="PTHR43519:SF1">
    <property type="entry name" value="ATP-DEPENDENT RNA HELICASE HRPB"/>
    <property type="match status" value="1"/>
</dbReference>
<dbReference type="PANTHER" id="PTHR43519">
    <property type="entry name" value="ATP-DEPENDENT RNA HELICASE HRPB"/>
    <property type="match status" value="1"/>
</dbReference>
<dbReference type="SUPFAM" id="SSF52540">
    <property type="entry name" value="P-loop containing nucleoside triphosphate hydrolases"/>
    <property type="match status" value="1"/>
</dbReference>
<proteinExistence type="predicted"/>
<keyword evidence="2" id="KW-0547">Nucleotide-binding</keyword>
<dbReference type="EMBL" id="CAFBPW010000270">
    <property type="protein sequence ID" value="CAB5040067.1"/>
    <property type="molecule type" value="Genomic_DNA"/>
</dbReference>
<sequence length="669" mass="73111">MIEAVAKMYPVETRYRPGSAHDPLEERVAEVIQEALRTDTGDILVFLPGRPEIFRVARVLERLGSGSGSVIVRQLHGSLSPAEQQEIIQGHDAQQRRVVLSTSLAETSITVPGVRVVIDAGRRRVVRTDPHSGLPALRTTAVSQAGADQRRGRAGRTAPGVAYRLWAENEHRHRPLADTPEILDGDLSAMLLQLLVWGVENPASLRWIDEPPERGVDQAQLLLSALGAIDGEGRLTKQGRALGEIGFHPRLAAVAEAGRSAGAADLAAVVVAVLETSRSGEIDLVERARELAAGHGSGDAQHAVQQWRRTLGASRDGRSKTAYLLDSEQIDALLGRLLLAGYPDRISRKRKATRTDDQGKSRVVFHLRSGGEVALPTADHGFNKTTWLVVADLDGGATARAGRLYLGAAISEDTVRQELGDQILTEDTIEWNAREARVTATRQFRLGAITFGAQPLSNPPQAALHAALNQALSEEGLQLLGRFQEADSLRARVALLRATNVGEQSWPDWSQEHLTETLADWLGPFLDRAKTLKDLNRIDVRAALQSQLSWEQTSELPELAPTHWVLPTGKKIPLHYGQVDGEPATVLASVRLRELIGCDVHPVVGAQRVAVTVELLSPAGRPVQRTNDLPGFWRGSYSAVRTEMRGRYPKHPWPEKPWEPLPAKNSPKR</sequence>
<evidence type="ECO:0000256" key="2">
    <source>
        <dbReference type="ARBA" id="ARBA00022806"/>
    </source>
</evidence>
<dbReference type="InterPro" id="IPR010225">
    <property type="entry name" value="HrpB"/>
</dbReference>
<dbReference type="InterPro" id="IPR056329">
    <property type="entry name" value="CON_HrpB"/>
</dbReference>
<dbReference type="Pfam" id="PF00271">
    <property type="entry name" value="Helicase_C"/>
    <property type="match status" value="1"/>
</dbReference>
<dbReference type="CDD" id="cd18791">
    <property type="entry name" value="SF2_C_RHA"/>
    <property type="match status" value="1"/>
</dbReference>
<dbReference type="InterPro" id="IPR013689">
    <property type="entry name" value="RNA_helicase_ATP-dep_HrpB_C"/>
</dbReference>
<dbReference type="InterPro" id="IPR001650">
    <property type="entry name" value="Helicase_C-like"/>
</dbReference>
<gene>
    <name evidence="5" type="ORF">UFOPK4173_01766</name>
</gene>
<dbReference type="InterPro" id="IPR027417">
    <property type="entry name" value="P-loop_NTPase"/>
</dbReference>
<dbReference type="NCBIfam" id="TIGR01970">
    <property type="entry name" value="DEAH_box_HrpB"/>
    <property type="match status" value="1"/>
</dbReference>
<keyword evidence="2" id="KW-0067">ATP-binding</keyword>
<dbReference type="GO" id="GO:0016787">
    <property type="term" value="F:hydrolase activity"/>
    <property type="evidence" value="ECO:0007669"/>
    <property type="project" value="UniProtKB-KW"/>
</dbReference>
<dbReference type="Pfam" id="PF24473">
    <property type="entry name" value="CON_HrpB"/>
    <property type="match status" value="1"/>
</dbReference>
<reference evidence="5" key="1">
    <citation type="submission" date="2020-05" db="EMBL/GenBank/DDBJ databases">
        <authorList>
            <person name="Chiriac C."/>
            <person name="Salcher M."/>
            <person name="Ghai R."/>
            <person name="Kavagutti S V."/>
        </authorList>
    </citation>
    <scope>NUCLEOTIDE SEQUENCE</scope>
</reference>
<evidence type="ECO:0000256" key="3">
    <source>
        <dbReference type="SAM" id="MobiDB-lite"/>
    </source>
</evidence>
<dbReference type="Pfam" id="PF08482">
    <property type="entry name" value="HrpB_C"/>
    <property type="match status" value="1"/>
</dbReference>
<dbReference type="Gene3D" id="1.20.120.1080">
    <property type="match status" value="1"/>
</dbReference>
<feature type="region of interest" description="Disordered" evidence="3">
    <location>
        <begin position="130"/>
        <end position="154"/>
    </location>
</feature>
<dbReference type="PROSITE" id="PS51194">
    <property type="entry name" value="HELICASE_CTER"/>
    <property type="match status" value="1"/>
</dbReference>